<dbReference type="RefSeq" id="WP_184975047.1">
    <property type="nucleotide sequence ID" value="NZ_JACHIN010000025.1"/>
</dbReference>
<proteinExistence type="inferred from homology"/>
<dbReference type="InterPro" id="IPR000120">
    <property type="entry name" value="Amidase"/>
</dbReference>
<evidence type="ECO:0000259" key="2">
    <source>
        <dbReference type="Pfam" id="PF01425"/>
    </source>
</evidence>
<dbReference type="Gene3D" id="3.90.1300.10">
    <property type="entry name" value="Amidase signature (AS) domain"/>
    <property type="match status" value="1"/>
</dbReference>
<dbReference type="InterPro" id="IPR023631">
    <property type="entry name" value="Amidase_dom"/>
</dbReference>
<dbReference type="EC" id="3.5.1.4" evidence="3"/>
<name>A0A7W8EMG8_9ACTN</name>
<dbReference type="EMBL" id="JACHIN010000025">
    <property type="protein sequence ID" value="MBB5084671.1"/>
    <property type="molecule type" value="Genomic_DNA"/>
</dbReference>
<evidence type="ECO:0000313" key="4">
    <source>
        <dbReference type="Proteomes" id="UP000568380"/>
    </source>
</evidence>
<evidence type="ECO:0000313" key="3">
    <source>
        <dbReference type="EMBL" id="MBB5084671.1"/>
    </source>
</evidence>
<dbReference type="SUPFAM" id="SSF75304">
    <property type="entry name" value="Amidase signature (AS) enzymes"/>
    <property type="match status" value="1"/>
</dbReference>
<keyword evidence="3" id="KW-0378">Hydrolase</keyword>
<keyword evidence="4" id="KW-1185">Reference proteome</keyword>
<sequence>MNIHEYMEYDAVGLSALLRSGQITADEVETVARQALTLADQRLNALAAPLFDTALRHAADAPFTGVPFLIKDMGPMAEGVPFYLGSRSLGSGVRARSDSDLMRRFRAAGLATLGLTTMPELGIAFTTEPVRTGPTRNPFNLAHGVGGSSGGAAALVAAGAVPAAHASDSAGSIRIPASCCGLIGLMPTRGRVGCEPMFGLSHDFVLTRTVRDAAHLLDALGGPAPGDRFVPPAPARPYASELHAEPVRLRVAVSTEAWPGTPVDAEVAAATDRAALRLEEQGHHVERDRPAVSAEELVEAVVAPQIAFLTGVFRHAPRPPEPALLEAVSRRVFEEGAELGVFDLLTAFETQERLRRTAGTFFTRYDLLLTPTVAQPPLPHGTLCYDDPSYSVAGWVRAQLEYGPFTALYNVTGQPAISLPLGRSAAGLPIGVQAVAAHGREDLLLQIASRLVPPFLQSRHQVTLP</sequence>
<comment type="caution">
    <text evidence="3">The sequence shown here is derived from an EMBL/GenBank/DDBJ whole genome shotgun (WGS) entry which is preliminary data.</text>
</comment>
<dbReference type="InterPro" id="IPR036928">
    <property type="entry name" value="AS_sf"/>
</dbReference>
<dbReference type="PANTHER" id="PTHR11895:SF7">
    <property type="entry name" value="GLUTAMYL-TRNA(GLN) AMIDOTRANSFERASE SUBUNIT A, MITOCHONDRIAL"/>
    <property type="match status" value="1"/>
</dbReference>
<dbReference type="PROSITE" id="PS00571">
    <property type="entry name" value="AMIDASES"/>
    <property type="match status" value="1"/>
</dbReference>
<evidence type="ECO:0000256" key="1">
    <source>
        <dbReference type="ARBA" id="ARBA00009199"/>
    </source>
</evidence>
<dbReference type="AlphaFoldDB" id="A0A7W8EMG8"/>
<organism evidence="3 4">
    <name type="scientific">Nonomuraea endophytica</name>
    <dbReference type="NCBI Taxonomy" id="714136"/>
    <lineage>
        <taxon>Bacteria</taxon>
        <taxon>Bacillati</taxon>
        <taxon>Actinomycetota</taxon>
        <taxon>Actinomycetes</taxon>
        <taxon>Streptosporangiales</taxon>
        <taxon>Streptosporangiaceae</taxon>
        <taxon>Nonomuraea</taxon>
    </lineage>
</organism>
<accession>A0A7W8EMG8</accession>
<dbReference type="PANTHER" id="PTHR11895">
    <property type="entry name" value="TRANSAMIDASE"/>
    <property type="match status" value="1"/>
</dbReference>
<comment type="similarity">
    <text evidence="1">Belongs to the amidase family.</text>
</comment>
<dbReference type="Proteomes" id="UP000568380">
    <property type="component" value="Unassembled WGS sequence"/>
</dbReference>
<protein>
    <submittedName>
        <fullName evidence="3">Amidase</fullName>
        <ecNumber evidence="3">3.5.1.4</ecNumber>
    </submittedName>
</protein>
<dbReference type="GO" id="GO:0004040">
    <property type="term" value="F:amidase activity"/>
    <property type="evidence" value="ECO:0007669"/>
    <property type="project" value="UniProtKB-EC"/>
</dbReference>
<dbReference type="InterPro" id="IPR020556">
    <property type="entry name" value="Amidase_CS"/>
</dbReference>
<feature type="domain" description="Amidase" evidence="2">
    <location>
        <begin position="36"/>
        <end position="445"/>
    </location>
</feature>
<reference evidence="3 4" key="1">
    <citation type="submission" date="2020-08" db="EMBL/GenBank/DDBJ databases">
        <title>Genomic Encyclopedia of Type Strains, Phase IV (KMG-IV): sequencing the most valuable type-strain genomes for metagenomic binning, comparative biology and taxonomic classification.</title>
        <authorList>
            <person name="Goeker M."/>
        </authorList>
    </citation>
    <scope>NUCLEOTIDE SEQUENCE [LARGE SCALE GENOMIC DNA]</scope>
    <source>
        <strain evidence="3 4">DSM 45385</strain>
    </source>
</reference>
<dbReference type="Pfam" id="PF01425">
    <property type="entry name" value="Amidase"/>
    <property type="match status" value="1"/>
</dbReference>
<gene>
    <name evidence="3" type="ORF">HNR40_010182</name>
</gene>